<dbReference type="Proteomes" id="UP000197269">
    <property type="component" value="Unassembled WGS sequence"/>
</dbReference>
<organism evidence="1 2">
    <name type="scientific">Rhizobium esperanzae</name>
    <dbReference type="NCBI Taxonomy" id="1967781"/>
    <lineage>
        <taxon>Bacteria</taxon>
        <taxon>Pseudomonadati</taxon>
        <taxon>Pseudomonadota</taxon>
        <taxon>Alphaproteobacteria</taxon>
        <taxon>Hyphomicrobiales</taxon>
        <taxon>Rhizobiaceae</taxon>
        <taxon>Rhizobium/Agrobacterium group</taxon>
        <taxon>Rhizobium</taxon>
    </lineage>
</organism>
<dbReference type="AlphaFoldDB" id="A0A246DPA0"/>
<proteinExistence type="predicted"/>
<gene>
    <name evidence="1" type="ORF">B5E41_24315</name>
</gene>
<evidence type="ECO:0000313" key="2">
    <source>
        <dbReference type="Proteomes" id="UP000197269"/>
    </source>
</evidence>
<reference evidence="1 2" key="1">
    <citation type="submission" date="2017-03" db="EMBL/GenBank/DDBJ databases">
        <title>Genome of strain Rhizobium sp. CNPSo 668.</title>
        <authorList>
            <person name="Ribeiro R."/>
        </authorList>
    </citation>
    <scope>NUCLEOTIDE SEQUENCE [LARGE SCALE GENOMIC DNA]</scope>
    <source>
        <strain evidence="1 2">CNPSo 668</strain>
    </source>
</reference>
<comment type="caution">
    <text evidence="1">The sequence shown here is derived from an EMBL/GenBank/DDBJ whole genome shotgun (WGS) entry which is preliminary data.</text>
</comment>
<accession>A0A246DPA0</accession>
<name>A0A246DPA0_9HYPH</name>
<evidence type="ECO:0000313" key="1">
    <source>
        <dbReference type="EMBL" id="OWO92063.1"/>
    </source>
</evidence>
<sequence length="109" mass="12490">MRRQFSGQLPKRRSARPGTFDIFTHLVFRQRRDDGVELSGRSFGRALEIDPKALRKRYRRELVIGARKLEAALIGHLLRLADDKGDVALECRCYRPCSAETPMPKKAPP</sequence>
<dbReference type="EMBL" id="MXPU01000019">
    <property type="protein sequence ID" value="OWO92063.1"/>
    <property type="molecule type" value="Genomic_DNA"/>
</dbReference>
<protein>
    <submittedName>
        <fullName evidence="1">Uncharacterized protein</fullName>
    </submittedName>
</protein>